<keyword evidence="6 9" id="KW-0472">Membrane</keyword>
<dbReference type="Pfam" id="PF08478">
    <property type="entry name" value="POTRA_1"/>
    <property type="match status" value="1"/>
</dbReference>
<dbReference type="RefSeq" id="WP_343960229.1">
    <property type="nucleotide sequence ID" value="NZ_BAAAKZ010000006.1"/>
</dbReference>
<dbReference type="EMBL" id="JBHTLY010000008">
    <property type="protein sequence ID" value="MFD1203114.1"/>
    <property type="molecule type" value="Genomic_DNA"/>
</dbReference>
<feature type="transmembrane region" description="Helical" evidence="9">
    <location>
        <begin position="162"/>
        <end position="186"/>
    </location>
</feature>
<evidence type="ECO:0000256" key="1">
    <source>
        <dbReference type="ARBA" id="ARBA00004370"/>
    </source>
</evidence>
<dbReference type="PANTHER" id="PTHR37820">
    <property type="entry name" value="CELL DIVISION PROTEIN DIVIB"/>
    <property type="match status" value="1"/>
</dbReference>
<keyword evidence="4 9" id="KW-0812">Transmembrane</keyword>
<keyword evidence="2" id="KW-1003">Cell membrane</keyword>
<dbReference type="InterPro" id="IPR034746">
    <property type="entry name" value="POTRA"/>
</dbReference>
<dbReference type="Pfam" id="PF03799">
    <property type="entry name" value="FtsQ_DivIB_C"/>
    <property type="match status" value="1"/>
</dbReference>
<feature type="domain" description="POTRA" evidence="10">
    <location>
        <begin position="185"/>
        <end position="253"/>
    </location>
</feature>
<keyword evidence="3" id="KW-0132">Cell division</keyword>
<dbReference type="Gene3D" id="3.10.20.310">
    <property type="entry name" value="membrane protein fhac"/>
    <property type="match status" value="1"/>
</dbReference>
<evidence type="ECO:0000313" key="11">
    <source>
        <dbReference type="EMBL" id="MFD1203114.1"/>
    </source>
</evidence>
<keyword evidence="7" id="KW-0131">Cell cycle</keyword>
<evidence type="ECO:0000256" key="6">
    <source>
        <dbReference type="ARBA" id="ARBA00023136"/>
    </source>
</evidence>
<dbReference type="InterPro" id="IPR005548">
    <property type="entry name" value="Cell_div_FtsQ/DivIB_C"/>
</dbReference>
<dbReference type="PANTHER" id="PTHR37820:SF1">
    <property type="entry name" value="CELL DIVISION PROTEIN FTSQ"/>
    <property type="match status" value="1"/>
</dbReference>
<evidence type="ECO:0000256" key="4">
    <source>
        <dbReference type="ARBA" id="ARBA00022692"/>
    </source>
</evidence>
<organism evidence="11 12">
    <name type="scientific">Leucobacter albus</name>
    <dbReference type="NCBI Taxonomy" id="272210"/>
    <lineage>
        <taxon>Bacteria</taxon>
        <taxon>Bacillati</taxon>
        <taxon>Actinomycetota</taxon>
        <taxon>Actinomycetes</taxon>
        <taxon>Micrococcales</taxon>
        <taxon>Microbacteriaceae</taxon>
        <taxon>Leucobacter</taxon>
    </lineage>
</organism>
<feature type="region of interest" description="Disordered" evidence="8">
    <location>
        <begin position="133"/>
        <end position="152"/>
    </location>
</feature>
<evidence type="ECO:0000256" key="8">
    <source>
        <dbReference type="SAM" id="MobiDB-lite"/>
    </source>
</evidence>
<dbReference type="InterPro" id="IPR013685">
    <property type="entry name" value="POTRA_FtsQ_type"/>
</dbReference>
<dbReference type="InterPro" id="IPR050487">
    <property type="entry name" value="FtsQ_DivIB"/>
</dbReference>
<protein>
    <submittedName>
        <fullName evidence="11">FtsQ-type POTRA domain-containing protein</fullName>
    </submittedName>
</protein>
<feature type="compositionally biased region" description="Low complexity" evidence="8">
    <location>
        <begin position="50"/>
        <end position="86"/>
    </location>
</feature>
<evidence type="ECO:0000256" key="3">
    <source>
        <dbReference type="ARBA" id="ARBA00022618"/>
    </source>
</evidence>
<evidence type="ECO:0000256" key="7">
    <source>
        <dbReference type="ARBA" id="ARBA00023306"/>
    </source>
</evidence>
<feature type="compositionally biased region" description="Basic residues" evidence="8">
    <location>
        <begin position="141"/>
        <end position="152"/>
    </location>
</feature>
<evidence type="ECO:0000256" key="2">
    <source>
        <dbReference type="ARBA" id="ARBA00022475"/>
    </source>
</evidence>
<name>A0ABW3TS48_9MICO</name>
<comment type="caution">
    <text evidence="11">The sequence shown here is derived from an EMBL/GenBank/DDBJ whole genome shotgun (WGS) entry which is preliminary data.</text>
</comment>
<dbReference type="Proteomes" id="UP001597181">
    <property type="component" value="Unassembled WGS sequence"/>
</dbReference>
<reference evidence="12" key="1">
    <citation type="journal article" date="2019" name="Int. J. Syst. Evol. Microbiol.">
        <title>The Global Catalogue of Microorganisms (GCM) 10K type strain sequencing project: providing services to taxonomists for standard genome sequencing and annotation.</title>
        <authorList>
            <consortium name="The Broad Institute Genomics Platform"/>
            <consortium name="The Broad Institute Genome Sequencing Center for Infectious Disease"/>
            <person name="Wu L."/>
            <person name="Ma J."/>
        </authorList>
    </citation>
    <scope>NUCLEOTIDE SEQUENCE [LARGE SCALE GENOMIC DNA]</scope>
    <source>
        <strain evidence="12">CCUG 50213</strain>
    </source>
</reference>
<accession>A0ABW3TS48</accession>
<keyword evidence="5 9" id="KW-1133">Transmembrane helix</keyword>
<evidence type="ECO:0000256" key="5">
    <source>
        <dbReference type="ARBA" id="ARBA00022989"/>
    </source>
</evidence>
<keyword evidence="12" id="KW-1185">Reference proteome</keyword>
<evidence type="ECO:0000313" key="12">
    <source>
        <dbReference type="Proteomes" id="UP001597181"/>
    </source>
</evidence>
<sequence>MKRPGGFDGGVEDDELQRRAAEARAAQARAAEAEAVEMRAAALSNAEGHAAPSSAAPSSAAPSSAAPSSAAPSSAAPSSAAPSGAAEAETVDLSDLTLGELELSEVRSSRTGLARFAPRARDADPVRAAERRLRTAERQNKQRQQREKRRFTAGARRKRRRVYIALGTVAGLVLFVLVGTLTPVMAVREVRIEGASSVNVDEVQQALAPFDGVPLALVDENEVLRALEGFPLIQRFAVERVPPSTLVVRIEERVPVIALAESDVFKLYDAAGVLVGEVAERPEGVPLGGDGLHSTSSKGFLMAAKVVRDMPGAMRAQLAEVSAVSGQDVTFMLTNGIEVFWGNDDETKRKSLVLEAMLASLADRPVSHIDVSSTESPIFR</sequence>
<dbReference type="PROSITE" id="PS51779">
    <property type="entry name" value="POTRA"/>
    <property type="match status" value="1"/>
</dbReference>
<proteinExistence type="predicted"/>
<feature type="region of interest" description="Disordered" evidence="8">
    <location>
        <begin position="1"/>
        <end position="88"/>
    </location>
</feature>
<comment type="subcellular location">
    <subcellularLocation>
        <location evidence="1">Membrane</location>
    </subcellularLocation>
</comment>
<evidence type="ECO:0000259" key="10">
    <source>
        <dbReference type="PROSITE" id="PS51779"/>
    </source>
</evidence>
<gene>
    <name evidence="11" type="ORF">ACFQ3U_14545</name>
</gene>
<evidence type="ECO:0000256" key="9">
    <source>
        <dbReference type="SAM" id="Phobius"/>
    </source>
</evidence>